<sequence>MIFHARRLGFRHHVETEERQDSIHLLVGVRIDGRLQVLVRFSIRPFRGGCFPVHDARILAVRYNEVILADERHIQSRHLYRKALRDVPDRVVILPR</sequence>
<comment type="caution">
    <text evidence="1">The sequence shown here is derived from an EMBL/GenBank/DDBJ whole genome shotgun (WGS) entry which is preliminary data.</text>
</comment>
<evidence type="ECO:0000313" key="1">
    <source>
        <dbReference type="EMBL" id="MPN06393.1"/>
    </source>
</evidence>
<dbReference type="AlphaFoldDB" id="A0A645F162"/>
<protein>
    <submittedName>
        <fullName evidence="1">Uncharacterized protein</fullName>
    </submittedName>
</protein>
<organism evidence="1">
    <name type="scientific">bioreactor metagenome</name>
    <dbReference type="NCBI Taxonomy" id="1076179"/>
    <lineage>
        <taxon>unclassified sequences</taxon>
        <taxon>metagenomes</taxon>
        <taxon>ecological metagenomes</taxon>
    </lineage>
</organism>
<name>A0A645F162_9ZZZZ</name>
<accession>A0A645F162</accession>
<reference evidence="1" key="1">
    <citation type="submission" date="2019-08" db="EMBL/GenBank/DDBJ databases">
        <authorList>
            <person name="Kucharzyk K."/>
            <person name="Murdoch R.W."/>
            <person name="Higgins S."/>
            <person name="Loffler F."/>
        </authorList>
    </citation>
    <scope>NUCLEOTIDE SEQUENCE</scope>
</reference>
<dbReference type="EMBL" id="VSSQ01052297">
    <property type="protein sequence ID" value="MPN06393.1"/>
    <property type="molecule type" value="Genomic_DNA"/>
</dbReference>
<gene>
    <name evidence="1" type="ORF">SDC9_153649</name>
</gene>
<proteinExistence type="predicted"/>